<organism evidence="5 6">
    <name type="scientific">Brettanomyces naardenensis</name>
    <name type="common">Yeast</name>
    <dbReference type="NCBI Taxonomy" id="13370"/>
    <lineage>
        <taxon>Eukaryota</taxon>
        <taxon>Fungi</taxon>
        <taxon>Dikarya</taxon>
        <taxon>Ascomycota</taxon>
        <taxon>Saccharomycotina</taxon>
        <taxon>Pichiomycetes</taxon>
        <taxon>Pichiales</taxon>
        <taxon>Pichiaceae</taxon>
        <taxon>Brettanomyces</taxon>
    </lineage>
</organism>
<dbReference type="GO" id="GO:0005739">
    <property type="term" value="C:mitochondrion"/>
    <property type="evidence" value="ECO:0007669"/>
    <property type="project" value="UniProtKB-SubCell"/>
</dbReference>
<dbReference type="InParanoid" id="A0A448YIE9"/>
<proteinExistence type="predicted"/>
<protein>
    <recommendedName>
        <fullName evidence="3">Mitochondrial 15S rRNA processing factor CCM1</fullName>
    </recommendedName>
</protein>
<dbReference type="InterPro" id="IPR002885">
    <property type="entry name" value="PPR_rpt"/>
</dbReference>
<dbReference type="InterPro" id="IPR011990">
    <property type="entry name" value="TPR-like_helical_dom_sf"/>
</dbReference>
<evidence type="ECO:0000256" key="4">
    <source>
        <dbReference type="PROSITE-ProRule" id="PRU00708"/>
    </source>
</evidence>
<evidence type="ECO:0000313" key="5">
    <source>
        <dbReference type="EMBL" id="VEU20676.1"/>
    </source>
</evidence>
<comment type="subcellular location">
    <subcellularLocation>
        <location evidence="1">Mitochondrion</location>
    </subcellularLocation>
</comment>
<gene>
    <name evidence="5" type="ORF">BRENAR_LOCUS1411</name>
</gene>
<dbReference type="PANTHER" id="PTHR47932">
    <property type="entry name" value="ATPASE EXPRESSION PROTEIN 3"/>
    <property type="match status" value="1"/>
</dbReference>
<dbReference type="STRING" id="13370.A0A448YIE9"/>
<keyword evidence="6" id="KW-1185">Reference proteome</keyword>
<sequence length="797" mass="92905">MNPRTKGKRLKVKLFDFIDSLDNGQLSKDQLPFINKVVNFIDQGKKSTDIFTIEEMLTILRSSLPAMTLQDVRYIDFFPRFYTALRDTKRYSKDNLMRMELFEIFLNYILLSKNRKNLIAIIDAFIDEEKTLRNADVREQVVDIVLEAFKSVDPDTSTMVRLAELSDLSKYPTKVEKILELFFVAADSTISESYEENDVNVELLRLLDILETKLPSPLPEYINLLYFATRNDFDDCCLTIMKKLSTLTMAFTDKSLIDTIRNDELMAIVSSALKFNDYDQAATKLIHNLTKYHQPKEFTKGEWIAYLQYEMYGLPGDDTGKAIQLVDSLNHDLAERHEKDYQLDDTDTYNYILEALSYSNKPAAFIDSFSQEYDNLYGLVRDSRSFSILIEHYLKLGNLKRALDLFERSLQEAVAWDDDYGGINMPTLFRLLADYFNNSNDDLYYKTQVYKKIKAFEYPIDKKALYSMVNQFLKGNFVGDAMEIFEREVPSLKDPRVKGPSSGKDRYSISDYSDLFQLYYNYTITNYENLKSNWLLYEFLCKFFTISYQYYLGFLKFWIDVGYPSKSLKVYADMKQLSKENKLPPPNEDIYIYLLQSFSRFQYEEGIFTIQLAMKMDLSLNMDIRMLNALMGAFCSLEDSFRVRDVFNNAQALPQSRGLNQESCYWALKSLKFASLNEVNNFYTSLSQFDVSPDANIFGEYLIGHCYYEQYGTALEKLIDTYENGDSHLIDRSVLKNFHNFCLDSRVRKKLDSFATERFPEIWGDLKRCGELNEGMEQPSLLEAAYQNQPGKAKLSE</sequence>
<accession>A0A448YIE9</accession>
<dbReference type="PANTHER" id="PTHR47932:SF44">
    <property type="entry name" value="MIOREX COMPLEX COMPONENT 1"/>
    <property type="match status" value="1"/>
</dbReference>
<dbReference type="OrthoDB" id="185373at2759"/>
<evidence type="ECO:0000256" key="2">
    <source>
        <dbReference type="ARBA" id="ARBA00022737"/>
    </source>
</evidence>
<evidence type="ECO:0000313" key="6">
    <source>
        <dbReference type="Proteomes" id="UP000290900"/>
    </source>
</evidence>
<feature type="repeat" description="PPR" evidence="4">
    <location>
        <begin position="382"/>
        <end position="416"/>
    </location>
</feature>
<reference evidence="5 6" key="1">
    <citation type="submission" date="2018-12" db="EMBL/GenBank/DDBJ databases">
        <authorList>
            <person name="Tiukova I."/>
            <person name="Dainat J."/>
        </authorList>
    </citation>
    <scope>NUCLEOTIDE SEQUENCE [LARGE SCALE GENOMIC DNA]</scope>
</reference>
<dbReference type="EMBL" id="CAACVR010000006">
    <property type="protein sequence ID" value="VEU20676.1"/>
    <property type="molecule type" value="Genomic_DNA"/>
</dbReference>
<dbReference type="Proteomes" id="UP000290900">
    <property type="component" value="Unassembled WGS sequence"/>
</dbReference>
<dbReference type="Gene3D" id="1.25.40.10">
    <property type="entry name" value="Tetratricopeptide repeat domain"/>
    <property type="match status" value="1"/>
</dbReference>
<name>A0A448YIE9_BRENA</name>
<dbReference type="AlphaFoldDB" id="A0A448YIE9"/>
<keyword evidence="2" id="KW-0677">Repeat</keyword>
<dbReference type="PROSITE" id="PS51375">
    <property type="entry name" value="PPR"/>
    <property type="match status" value="1"/>
</dbReference>
<dbReference type="Pfam" id="PF01535">
    <property type="entry name" value="PPR"/>
    <property type="match status" value="1"/>
</dbReference>
<evidence type="ECO:0000256" key="1">
    <source>
        <dbReference type="ARBA" id="ARBA00004173"/>
    </source>
</evidence>
<evidence type="ECO:0000256" key="3">
    <source>
        <dbReference type="ARBA" id="ARBA00044527"/>
    </source>
</evidence>